<keyword evidence="3" id="KW-0732">Signal</keyword>
<keyword evidence="2" id="KW-1133">Transmembrane helix</keyword>
<keyword evidence="5" id="KW-1185">Reference proteome</keyword>
<comment type="caution">
    <text evidence="4">The sequence shown here is derived from an EMBL/GenBank/DDBJ whole genome shotgun (WGS) entry which is preliminary data.</text>
</comment>
<evidence type="ECO:0000313" key="4">
    <source>
        <dbReference type="EMBL" id="KAE8255999.1"/>
    </source>
</evidence>
<feature type="compositionally biased region" description="Low complexity" evidence="1">
    <location>
        <begin position="263"/>
        <end position="276"/>
    </location>
</feature>
<proteinExistence type="predicted"/>
<feature type="region of interest" description="Disordered" evidence="1">
    <location>
        <begin position="547"/>
        <end position="624"/>
    </location>
</feature>
<sequence length="624" mass="65422">MRPRLARSAMRSSLLILSILSAVVQSQAPVPPPNIATIPAAPSPIAPSPGSGALCDPRKSNLDALTHRFHSDCGPREWCAPNPVDPSLMTSTPVLPSSASAEDLSASPDDSSEESDSSWDSLPDWQSLRRAIVDDSDGYNQTEDSSMPGPLRLTLPTDVKPSTTSAGLPIATAGVCKLKGCRRDEYPFGYKGVPQDQIPPMCGPGTYCPDEENACQPLIPLGGVCQLNRDDSCSLPGTIPVPTGGNPTSAGAPPVSPPPPPALDSAPSQAPASTSANTFSPELPSGLARRILDTLLGRRDAGVGVTFSQALASGGNSTAFATSSSSGGTQSLVPKTAIGAAKPMCLQGACHLADASQGQACIIDHTQYLGYDSDGKEVIDTVSRDNCRDRLYCDEQTRVCLPEKTQTESCTADRECLEFNCNSKGLCDLPPEAPNRLPPWAFVMIALAILSSLIVTVVALYRVHTAHRSARAEEIDRYFSEQWTFRQSILSMHAAALAATGGIGTVGAAAAALGEASKMNHLLVGSPNGNVYMSPLGAKHLRVLSVDRRDSDDSENTLHSGFMGPGRVSQDHGDGYQHGLEYGHHGGAQASGIRGHVSSSGQDSEANSPFFDGRLSKRKPPPAA</sequence>
<reference evidence="4" key="2">
    <citation type="journal article" date="2019" name="IMA Fungus">
        <title>Genome sequencing and comparison of five Tilletia species to identify candidate genes for the detection of regulated species infecting wheat.</title>
        <authorList>
            <person name="Nguyen H.D.T."/>
            <person name="Sultana T."/>
            <person name="Kesanakurti P."/>
            <person name="Hambleton S."/>
        </authorList>
    </citation>
    <scope>NUCLEOTIDE SEQUENCE</scope>
    <source>
        <strain evidence="4">DAOMC 236416</strain>
    </source>
</reference>
<feature type="region of interest" description="Disordered" evidence="1">
    <location>
        <begin position="236"/>
        <end position="283"/>
    </location>
</feature>
<dbReference type="AlphaFoldDB" id="A0A177THW6"/>
<evidence type="ECO:0000313" key="5">
    <source>
        <dbReference type="Proteomes" id="UP000077521"/>
    </source>
</evidence>
<dbReference type="Proteomes" id="UP000077521">
    <property type="component" value="Unassembled WGS sequence"/>
</dbReference>
<dbReference type="EMBL" id="LWDF02000145">
    <property type="protein sequence ID" value="KAE8255999.1"/>
    <property type="molecule type" value="Genomic_DNA"/>
</dbReference>
<keyword evidence="2" id="KW-0472">Membrane</keyword>
<feature type="region of interest" description="Disordered" evidence="1">
    <location>
        <begin position="89"/>
        <end position="123"/>
    </location>
</feature>
<evidence type="ECO:0000256" key="3">
    <source>
        <dbReference type="SAM" id="SignalP"/>
    </source>
</evidence>
<feature type="compositionally biased region" description="Low complexity" evidence="1">
    <location>
        <begin position="95"/>
        <end position="109"/>
    </location>
</feature>
<reference evidence="4" key="1">
    <citation type="submission" date="2016-04" db="EMBL/GenBank/DDBJ databases">
        <authorList>
            <person name="Nguyen H.D."/>
            <person name="Samba Siva P."/>
            <person name="Cullis J."/>
            <person name="Levesque C.A."/>
            <person name="Hambleton S."/>
        </authorList>
    </citation>
    <scope>NUCLEOTIDE SEQUENCE</scope>
    <source>
        <strain evidence="4">DAOMC 236416</strain>
    </source>
</reference>
<gene>
    <name evidence="4" type="ORF">A4X13_0g2852</name>
</gene>
<name>A0A177THW6_9BASI</name>
<evidence type="ECO:0000256" key="1">
    <source>
        <dbReference type="SAM" id="MobiDB-lite"/>
    </source>
</evidence>
<protein>
    <recommendedName>
        <fullName evidence="6">Dickkopf N-terminal cysteine-rich domain-containing protein</fullName>
    </recommendedName>
</protein>
<evidence type="ECO:0008006" key="6">
    <source>
        <dbReference type="Google" id="ProtNLM"/>
    </source>
</evidence>
<keyword evidence="2" id="KW-0812">Transmembrane</keyword>
<feature type="transmembrane region" description="Helical" evidence="2">
    <location>
        <begin position="440"/>
        <end position="461"/>
    </location>
</feature>
<feature type="chain" id="PRO_5043893023" description="Dickkopf N-terminal cysteine-rich domain-containing protein" evidence="3">
    <location>
        <begin position="27"/>
        <end position="624"/>
    </location>
</feature>
<evidence type="ECO:0000256" key="2">
    <source>
        <dbReference type="SAM" id="Phobius"/>
    </source>
</evidence>
<feature type="compositionally biased region" description="Polar residues" evidence="1">
    <location>
        <begin position="597"/>
        <end position="607"/>
    </location>
</feature>
<feature type="signal peptide" evidence="3">
    <location>
        <begin position="1"/>
        <end position="26"/>
    </location>
</feature>
<accession>A0A177THW6</accession>
<organism evidence="4 5">
    <name type="scientific">Tilletia indica</name>
    <dbReference type="NCBI Taxonomy" id="43049"/>
    <lineage>
        <taxon>Eukaryota</taxon>
        <taxon>Fungi</taxon>
        <taxon>Dikarya</taxon>
        <taxon>Basidiomycota</taxon>
        <taxon>Ustilaginomycotina</taxon>
        <taxon>Exobasidiomycetes</taxon>
        <taxon>Tilletiales</taxon>
        <taxon>Tilletiaceae</taxon>
        <taxon>Tilletia</taxon>
    </lineage>
</organism>